<evidence type="ECO:0000313" key="1">
    <source>
        <dbReference type="EMBL" id="EHG99183.1"/>
    </source>
</evidence>
<gene>
    <name evidence="1" type="ORF">HMPREF9441_02795</name>
</gene>
<accession>G5STU0</accession>
<reference evidence="1 2" key="1">
    <citation type="submission" date="2011-03" db="EMBL/GenBank/DDBJ databases">
        <authorList>
            <person name="Weinstock G."/>
            <person name="Sodergren E."/>
            <person name="Clifton S."/>
            <person name="Fulton L."/>
            <person name="Fulton B."/>
            <person name="Courtney L."/>
            <person name="Fronick C."/>
            <person name="Harrison M."/>
            <person name="Strong C."/>
            <person name="Farmer C."/>
            <person name="Delahaunty K."/>
            <person name="Markovic C."/>
            <person name="Hall O."/>
            <person name="Minx P."/>
            <person name="Tomlinson C."/>
            <person name="Mitreva M."/>
            <person name="Hou S."/>
            <person name="Chen J."/>
            <person name="Wollam A."/>
            <person name="Pepin K.H."/>
            <person name="Johnson M."/>
            <person name="Bhonagiri V."/>
            <person name="Zhang X."/>
            <person name="Suruliraj S."/>
            <person name="Warren W."/>
            <person name="Chinwalla A."/>
            <person name="Mardis E.R."/>
            <person name="Wilson R.K."/>
        </authorList>
    </citation>
    <scope>NUCLEOTIDE SEQUENCE [LARGE SCALE GENOMIC DNA]</scope>
    <source>
        <strain evidence="1 2">YIT 11840</strain>
    </source>
</reference>
<sequence>MECLPTKSNASNVSRSNYFLSLNEKNCDFICQFRDSTYICKRKQEFKRLKQ</sequence>
<comment type="caution">
    <text evidence="1">The sequence shown here is derived from an EMBL/GenBank/DDBJ whole genome shotgun (WGS) entry which is preliminary data.</text>
</comment>
<dbReference type="HOGENOM" id="CLU_3101792_0_0_10"/>
<dbReference type="AlphaFoldDB" id="G5STU0"/>
<protein>
    <submittedName>
        <fullName evidence="1">Uncharacterized protein</fullName>
    </submittedName>
</protein>
<organism evidence="1 2">
    <name type="scientific">Paraprevotella clara YIT 11840</name>
    <dbReference type="NCBI Taxonomy" id="762968"/>
    <lineage>
        <taxon>Bacteria</taxon>
        <taxon>Pseudomonadati</taxon>
        <taxon>Bacteroidota</taxon>
        <taxon>Bacteroidia</taxon>
        <taxon>Bacteroidales</taxon>
        <taxon>Prevotellaceae</taxon>
        <taxon>Paraprevotella</taxon>
    </lineage>
</organism>
<dbReference type="EMBL" id="AFFY01000045">
    <property type="protein sequence ID" value="EHG99183.1"/>
    <property type="molecule type" value="Genomic_DNA"/>
</dbReference>
<dbReference type="STRING" id="762968.HMPREF9441_02795"/>
<evidence type="ECO:0000313" key="2">
    <source>
        <dbReference type="Proteomes" id="UP000003598"/>
    </source>
</evidence>
<keyword evidence="2" id="KW-1185">Reference proteome</keyword>
<name>G5STU0_9BACT</name>
<proteinExistence type="predicted"/>
<dbReference type="Proteomes" id="UP000003598">
    <property type="component" value="Unassembled WGS sequence"/>
</dbReference>